<dbReference type="GO" id="GO:0003677">
    <property type="term" value="F:DNA binding"/>
    <property type="evidence" value="ECO:0007669"/>
    <property type="project" value="UniProtKB-UniRule"/>
</dbReference>
<dbReference type="InterPro" id="IPR016032">
    <property type="entry name" value="Sig_transdc_resp-reg_C-effctor"/>
</dbReference>
<dbReference type="PROSITE" id="PS51755">
    <property type="entry name" value="OMPR_PHOB"/>
    <property type="match status" value="1"/>
</dbReference>
<dbReference type="SMART" id="SM00862">
    <property type="entry name" value="Trans_reg_C"/>
    <property type="match status" value="1"/>
</dbReference>
<gene>
    <name evidence="4" type="ORF">EAX61_03245</name>
</gene>
<dbReference type="Pfam" id="PF00486">
    <property type="entry name" value="Trans_reg_C"/>
    <property type="match status" value="1"/>
</dbReference>
<evidence type="ECO:0000256" key="1">
    <source>
        <dbReference type="ARBA" id="ARBA00023125"/>
    </source>
</evidence>
<evidence type="ECO:0000256" key="2">
    <source>
        <dbReference type="PROSITE-ProRule" id="PRU01091"/>
    </source>
</evidence>
<reference evidence="4 5" key="1">
    <citation type="submission" date="2018-10" db="EMBL/GenBank/DDBJ databases">
        <title>Dokdonia luteus sp. nov., isolated from sea water.</title>
        <authorList>
            <person name="Zhou L.Y."/>
            <person name="Du Z.J."/>
        </authorList>
    </citation>
    <scope>NUCLEOTIDE SEQUENCE [LARGE SCALE GENOMIC DNA]</scope>
    <source>
        <strain evidence="4 5">SH27</strain>
    </source>
</reference>
<feature type="DNA-binding region" description="OmpR/PhoB-type" evidence="2">
    <location>
        <begin position="198"/>
        <end position="295"/>
    </location>
</feature>
<dbReference type="GO" id="GO:0006355">
    <property type="term" value="P:regulation of DNA-templated transcription"/>
    <property type="evidence" value="ECO:0007669"/>
    <property type="project" value="InterPro"/>
</dbReference>
<dbReference type="RefSeq" id="WP_121916222.1">
    <property type="nucleotide sequence ID" value="NZ_REFV01000002.1"/>
</dbReference>
<accession>A0A3M0GQG1</accession>
<dbReference type="GO" id="GO:0000160">
    <property type="term" value="P:phosphorelay signal transduction system"/>
    <property type="evidence" value="ECO:0007669"/>
    <property type="project" value="InterPro"/>
</dbReference>
<evidence type="ECO:0000313" key="5">
    <source>
        <dbReference type="Proteomes" id="UP000281985"/>
    </source>
</evidence>
<evidence type="ECO:0000313" key="4">
    <source>
        <dbReference type="EMBL" id="RMB63419.1"/>
    </source>
</evidence>
<dbReference type="Gene3D" id="1.10.10.10">
    <property type="entry name" value="Winged helix-like DNA-binding domain superfamily/Winged helix DNA-binding domain"/>
    <property type="match status" value="1"/>
</dbReference>
<keyword evidence="1 2" id="KW-0238">DNA-binding</keyword>
<name>A0A3M0GQG1_9FLAO</name>
<dbReference type="EMBL" id="REFV01000002">
    <property type="protein sequence ID" value="RMB63419.1"/>
    <property type="molecule type" value="Genomic_DNA"/>
</dbReference>
<comment type="caution">
    <text evidence="4">The sequence shown here is derived from an EMBL/GenBank/DDBJ whole genome shotgun (WGS) entry which is preliminary data.</text>
</comment>
<dbReference type="CDD" id="cd00383">
    <property type="entry name" value="trans_reg_C"/>
    <property type="match status" value="1"/>
</dbReference>
<organism evidence="4 5">
    <name type="scientific">Dokdonia sinensis</name>
    <dbReference type="NCBI Taxonomy" id="2479847"/>
    <lineage>
        <taxon>Bacteria</taxon>
        <taxon>Pseudomonadati</taxon>
        <taxon>Bacteroidota</taxon>
        <taxon>Flavobacteriia</taxon>
        <taxon>Flavobacteriales</taxon>
        <taxon>Flavobacteriaceae</taxon>
        <taxon>Dokdonia</taxon>
    </lineage>
</organism>
<dbReference type="InterPro" id="IPR001867">
    <property type="entry name" value="OmpR/PhoB-type_DNA-bd"/>
</dbReference>
<dbReference type="OrthoDB" id="7556122at2"/>
<dbReference type="AlphaFoldDB" id="A0A3M0GQG1"/>
<keyword evidence="5" id="KW-1185">Reference proteome</keyword>
<dbReference type="Proteomes" id="UP000281985">
    <property type="component" value="Unassembled WGS sequence"/>
</dbReference>
<evidence type="ECO:0000259" key="3">
    <source>
        <dbReference type="PROSITE" id="PS51755"/>
    </source>
</evidence>
<proteinExistence type="predicted"/>
<dbReference type="InterPro" id="IPR036388">
    <property type="entry name" value="WH-like_DNA-bd_sf"/>
</dbReference>
<dbReference type="SUPFAM" id="SSF46894">
    <property type="entry name" value="C-terminal effector domain of the bipartite response regulators"/>
    <property type="match status" value="1"/>
</dbReference>
<sequence>MSTKKLQIITAIICLLTISWMVPFHEEPDNKLPERVKIALRQVGNELLLSNQDSTSIILPVIQLEPLKYQLSFEKELTFFPDSLVAILDKNFAKAGLPENYIVEVLRCEDREVSYSYEMNIDIEQTIVPCSGRQVPDACHTIEILFIEEAAPLSTTKIAITLFAFGILGLVVFRSRNEFGTSFRESKKGTPLSPLPNENYEKLGSFHFYPEQNKLVKEAKELPLSRKECELLAIFVARPNEIIKREELTKSVWEDNGVIVGRSLDTYISKLRKKLKEDDSIKIANVHGVGYRLEIN</sequence>
<protein>
    <submittedName>
        <fullName evidence="4">Winged helix family transcriptional regulator</fullName>
    </submittedName>
</protein>
<feature type="domain" description="OmpR/PhoB-type" evidence="3">
    <location>
        <begin position="198"/>
        <end position="295"/>
    </location>
</feature>